<dbReference type="KEGG" id="vg:37618474"/>
<dbReference type="GeneID" id="37618474"/>
<gene>
    <name evidence="1" type="primary">HaV53_ORF93</name>
</gene>
<keyword evidence="2" id="KW-1185">Reference proteome</keyword>
<protein>
    <submittedName>
        <fullName evidence="1">Uncharacterized protein</fullName>
    </submittedName>
</protein>
<dbReference type="Proteomes" id="UP000232488">
    <property type="component" value="Segment"/>
</dbReference>
<dbReference type="EMBL" id="KX008963">
    <property type="protein sequence ID" value="AOM63424.1"/>
    <property type="molecule type" value="Genomic_DNA"/>
</dbReference>
<accession>A0A1C9C567</accession>
<organismHost>
    <name type="scientific">Heterosigma akashiwo</name>
    <name type="common">Chromophytic alga</name>
    <name type="synonym">Heterosigma carterae</name>
    <dbReference type="NCBI Taxonomy" id="2829"/>
</organismHost>
<reference evidence="1 2" key="1">
    <citation type="submission" date="2016-03" db="EMBL/GenBank/DDBJ databases">
        <title>Genome sequences of a Phycodnavirus, Heterosigma akashiwo virus strain 53.</title>
        <authorList>
            <person name="Ueki S."/>
            <person name="Ogura Y."/>
            <person name="Hayashi T."/>
        </authorList>
    </citation>
    <scope>NUCLEOTIDE SEQUENCE [LARGE SCALE GENOMIC DNA]</scope>
    <source>
        <strain evidence="1">HaV53</strain>
    </source>
</reference>
<dbReference type="RefSeq" id="YP_009507490.1">
    <property type="nucleotide sequence ID" value="NC_038553.1"/>
</dbReference>
<name>A0A1C9C567_HAV01</name>
<sequence length="235" mass="27742">MTSSQPAQVNFNETTMTTFDDEKYQDRLKISENQYNYNISFFPMPKTDFTKIGFRRILGQRVDNNGELTTFAERVDLSNNNILRDYRTYDKSYVQPQRTLDFEKEQKFHGYQRVNSNRHTKSSSNVGKVTNNNELIEEPQMFFKHTMQNKALRNVNAGATDNAYGWFNLRNKRSEMDKHDYADRLIFHHPSKTNINNQPVLVNDIDEMNQRKALIIPQQRTLNPVFDRPIGTHYT</sequence>
<organism evidence="1 2">
    <name type="scientific">Heterosigma akashiwo virus 01</name>
    <name type="common">HaV01</name>
    <dbReference type="NCBI Taxonomy" id="97195"/>
    <lineage>
        <taxon>Viruses</taxon>
        <taxon>Varidnaviria</taxon>
        <taxon>Bamfordvirae</taxon>
        <taxon>Nucleocytoviricota</taxon>
        <taxon>Megaviricetes</taxon>
        <taxon>Algavirales</taxon>
        <taxon>Phycodnaviridae</taxon>
        <taxon>Raphidovirus</taxon>
        <taxon>Raphidovirus japonicum</taxon>
    </lineage>
</organism>
<proteinExistence type="predicted"/>
<evidence type="ECO:0000313" key="1">
    <source>
        <dbReference type="EMBL" id="AOM63424.1"/>
    </source>
</evidence>
<evidence type="ECO:0000313" key="2">
    <source>
        <dbReference type="Proteomes" id="UP000232488"/>
    </source>
</evidence>